<proteinExistence type="inferred from homology"/>
<dbReference type="PROSITE" id="PS01249">
    <property type="entry name" value="HYPA"/>
    <property type="match status" value="1"/>
</dbReference>
<feature type="binding site" evidence="5">
    <location>
        <position position="73"/>
    </location>
    <ligand>
        <name>Zn(2+)</name>
        <dbReference type="ChEBI" id="CHEBI:29105"/>
    </ligand>
</feature>
<keyword evidence="3 5" id="KW-0479">Metal-binding</keyword>
<dbReference type="PANTHER" id="PTHR34535:SF3">
    <property type="entry name" value="HYDROGENASE MATURATION FACTOR HYPA"/>
    <property type="match status" value="1"/>
</dbReference>
<evidence type="ECO:0000256" key="1">
    <source>
        <dbReference type="ARBA" id="ARBA00010748"/>
    </source>
</evidence>
<protein>
    <recommendedName>
        <fullName evidence="5">Hydrogenase maturation factor HypA</fullName>
    </recommendedName>
</protein>
<dbReference type="GO" id="GO:0016151">
    <property type="term" value="F:nickel cation binding"/>
    <property type="evidence" value="ECO:0007669"/>
    <property type="project" value="UniProtKB-UniRule"/>
</dbReference>
<evidence type="ECO:0000313" key="6">
    <source>
        <dbReference type="EMBL" id="HIW00207.1"/>
    </source>
</evidence>
<dbReference type="InterPro" id="IPR000688">
    <property type="entry name" value="HypA/HybF"/>
</dbReference>
<dbReference type="EMBL" id="DXHV01000036">
    <property type="protein sequence ID" value="HIW00207.1"/>
    <property type="molecule type" value="Genomic_DNA"/>
</dbReference>
<dbReference type="PIRSF" id="PIRSF004761">
    <property type="entry name" value="Hydrgn_mat_HypA"/>
    <property type="match status" value="1"/>
</dbReference>
<feature type="binding site" evidence="5">
    <location>
        <position position="2"/>
    </location>
    <ligand>
        <name>Ni(2+)</name>
        <dbReference type="ChEBI" id="CHEBI:49786"/>
    </ligand>
</feature>
<dbReference type="InterPro" id="IPR020538">
    <property type="entry name" value="Hydgase_Ni_incorp_HypA/HybF_CS"/>
</dbReference>
<dbReference type="HAMAP" id="MF_00213">
    <property type="entry name" value="HypA_HybF"/>
    <property type="match status" value="1"/>
</dbReference>
<dbReference type="GO" id="GO:0008270">
    <property type="term" value="F:zinc ion binding"/>
    <property type="evidence" value="ECO:0007669"/>
    <property type="project" value="UniProtKB-UniRule"/>
</dbReference>
<feature type="binding site" evidence="5">
    <location>
        <position position="95"/>
    </location>
    <ligand>
        <name>Zn(2+)</name>
        <dbReference type="ChEBI" id="CHEBI:29105"/>
    </ligand>
</feature>
<comment type="similarity">
    <text evidence="1 5">Belongs to the HypA/HybF family.</text>
</comment>
<evidence type="ECO:0000256" key="3">
    <source>
        <dbReference type="ARBA" id="ARBA00022723"/>
    </source>
</evidence>
<evidence type="ECO:0000256" key="4">
    <source>
        <dbReference type="ARBA" id="ARBA00022833"/>
    </source>
</evidence>
<keyword evidence="4 5" id="KW-0862">Zinc</keyword>
<name>A0A9D1PUZ8_9BACT</name>
<evidence type="ECO:0000256" key="2">
    <source>
        <dbReference type="ARBA" id="ARBA00022596"/>
    </source>
</evidence>
<organism evidence="6 7">
    <name type="scientific">Candidatus Desulfovibrio intestinipullorum</name>
    <dbReference type="NCBI Taxonomy" id="2838536"/>
    <lineage>
        <taxon>Bacteria</taxon>
        <taxon>Pseudomonadati</taxon>
        <taxon>Thermodesulfobacteriota</taxon>
        <taxon>Desulfovibrionia</taxon>
        <taxon>Desulfovibrionales</taxon>
        <taxon>Desulfovibrionaceae</taxon>
        <taxon>Desulfovibrio</taxon>
    </lineage>
</organism>
<sequence>MHELALAQGMLDIALEELARHNCTRLKLLRVEVGALSGVVCESLSFAFESLVKGTVHEKAVLDIVRIPLKLRCGSCQCEFEGEHGPGEFSACPQCGEVLGHTVLSGRQMQVTWLEGE</sequence>
<dbReference type="GO" id="GO:0051604">
    <property type="term" value="P:protein maturation"/>
    <property type="evidence" value="ECO:0007669"/>
    <property type="project" value="InterPro"/>
</dbReference>
<evidence type="ECO:0000256" key="5">
    <source>
        <dbReference type="HAMAP-Rule" id="MF_00213"/>
    </source>
</evidence>
<feature type="binding site" evidence="5">
    <location>
        <position position="92"/>
    </location>
    <ligand>
        <name>Zn(2+)</name>
        <dbReference type="ChEBI" id="CHEBI:29105"/>
    </ligand>
</feature>
<keyword evidence="2 5" id="KW-0533">Nickel</keyword>
<comment type="function">
    <text evidence="5">Involved in the maturation of [NiFe] hydrogenases. Required for nickel insertion into the metal center of the hydrogenase.</text>
</comment>
<dbReference type="Proteomes" id="UP000886752">
    <property type="component" value="Unassembled WGS sequence"/>
</dbReference>
<dbReference type="AlphaFoldDB" id="A0A9D1PUZ8"/>
<feature type="binding site" evidence="5">
    <location>
        <position position="76"/>
    </location>
    <ligand>
        <name>Zn(2+)</name>
        <dbReference type="ChEBI" id="CHEBI:29105"/>
    </ligand>
</feature>
<gene>
    <name evidence="5" type="primary">hypA</name>
    <name evidence="6" type="ORF">H9894_03340</name>
</gene>
<evidence type="ECO:0000313" key="7">
    <source>
        <dbReference type="Proteomes" id="UP000886752"/>
    </source>
</evidence>
<dbReference type="Pfam" id="PF01155">
    <property type="entry name" value="HypA"/>
    <property type="match status" value="1"/>
</dbReference>
<dbReference type="Gene3D" id="3.30.2320.80">
    <property type="match status" value="1"/>
</dbReference>
<accession>A0A9D1PUZ8</accession>
<dbReference type="PANTHER" id="PTHR34535">
    <property type="entry name" value="HYDROGENASE MATURATION FACTOR HYPA"/>
    <property type="match status" value="1"/>
</dbReference>
<comment type="caution">
    <text evidence="6">The sequence shown here is derived from an EMBL/GenBank/DDBJ whole genome shotgun (WGS) entry which is preliminary data.</text>
</comment>
<reference evidence="6" key="1">
    <citation type="journal article" date="2021" name="PeerJ">
        <title>Extensive microbial diversity within the chicken gut microbiome revealed by metagenomics and culture.</title>
        <authorList>
            <person name="Gilroy R."/>
            <person name="Ravi A."/>
            <person name="Getino M."/>
            <person name="Pursley I."/>
            <person name="Horton D.L."/>
            <person name="Alikhan N.F."/>
            <person name="Baker D."/>
            <person name="Gharbi K."/>
            <person name="Hall N."/>
            <person name="Watson M."/>
            <person name="Adriaenssens E.M."/>
            <person name="Foster-Nyarko E."/>
            <person name="Jarju S."/>
            <person name="Secka A."/>
            <person name="Antonio M."/>
            <person name="Oren A."/>
            <person name="Chaudhuri R.R."/>
            <person name="La Ragione R."/>
            <person name="Hildebrand F."/>
            <person name="Pallen M.J."/>
        </authorList>
    </citation>
    <scope>NUCLEOTIDE SEQUENCE</scope>
    <source>
        <strain evidence="6">ChiHecec2B26-446</strain>
    </source>
</reference>
<reference evidence="6" key="2">
    <citation type="submission" date="2021-04" db="EMBL/GenBank/DDBJ databases">
        <authorList>
            <person name="Gilroy R."/>
        </authorList>
    </citation>
    <scope>NUCLEOTIDE SEQUENCE</scope>
    <source>
        <strain evidence="6">ChiHecec2B26-446</strain>
    </source>
</reference>